<dbReference type="GO" id="GO:0030001">
    <property type="term" value="P:metal ion transport"/>
    <property type="evidence" value="ECO:0000318"/>
    <property type="project" value="GO_Central"/>
</dbReference>
<dbReference type="GO" id="GO:0005886">
    <property type="term" value="C:plasma membrane"/>
    <property type="evidence" value="ECO:0000318"/>
    <property type="project" value="GO_Central"/>
</dbReference>
<dbReference type="InterPro" id="IPR008271">
    <property type="entry name" value="Ser/Thr_kinase_AS"/>
</dbReference>
<dbReference type="GO" id="GO:0005524">
    <property type="term" value="F:ATP binding"/>
    <property type="evidence" value="ECO:0007669"/>
    <property type="project" value="InterPro"/>
</dbReference>
<evidence type="ECO:0000313" key="1">
    <source>
        <dbReference type="EnsemblMetazoa" id="PPA24795.1"/>
    </source>
</evidence>
<keyword evidence="2" id="KW-1185">Reference proteome</keyword>
<accession>A0A8R1YHU5</accession>
<name>A0A2A6BQW4_PRIPA</name>
<dbReference type="PANTHER" id="PTHR13800:SF43">
    <property type="entry name" value="ION_TRANS DOMAIN-CONTAINING PROTEIN"/>
    <property type="match status" value="1"/>
</dbReference>
<sequence length="1207" mass="139796">MRFIGIFKFVLKMLCFSSDELYQKWTRCKFPLFTGLLICYILRQMRHVFEDLHEFGLVELYRQSHREFEDYVLEILEVSYRINEGLTRSTLKLTYPDVIKRKNSEKSACSVHYLLDLAMMAKCEQILNHSMCRRITNERWTPDICISRMHFIFAFFTFIPIFFIPFNRQVKRLTKGAIEEQAKRRASQKSQNANRQLMLIGRPASRFSVFGRVFGRIKEAITRNWKNIRVFYSSPCSNFTIHTFFYFLYILLYTSVLLRRRSRIDIRYVSLPYIFSEFWREILLYVWQLSYILDLIYSCLTIGFKNFLASNPADVTHNFFNVVWIFLFLISSVLPEFKFLAWLWGILVVLSKLFFLISFIFSSIRIMRVFAADSFFGAIVVMMKKMVYTLWSFFIVFVLFWCTYAIAIVSLLEKTPTPQTLAWNIFSNGGFEIFGELKDEMKDGEIDECPKMFNSTDIRDFTIDCAFRTWMIPVLLFVYVLVSSVLLVNLVTSFFTNTFEQVQVSSMLHYRNKHYQRLVEFENKISLPAPFSIFYHVLLMFAALLITLNDCIWSDGDDEFIKEIDEKANGQESPESIELLPRNPGIAEKRMVIIMDHDREPRIERVTSGGHSLPLIVDFIQESMKIFRASHEKEQGEPNENRPKPVVNQVKISCKTSTGLYYGCWRKSRTGKMRRSFAKLKFTSRTVPAHFGYLCATGEPVVIKKGSKEELKKEYAILQQLGAVEGEGRKRIVIGFTEESRQFSIIMERADYSLDQLLKNVPFQAGLPAVHMLQLVAILGTSLKFLLDQNVVHRDIKPPNILVFSGPVDPAMSQFIYKLCDFGVSRKTLFDSEPCHTIVGTLRFVHPDIIMEYQSHPHFPRMNKPYTAAKCDLWSIGVTIFYAATGSLPWPTVESVEEIRVLHSYRGGEPIYNQCCGKRSRRWIRAALSSLIFTQFNEPAYDIFIAQCDFIARVGGARRPGAVTVMPSPPPKSKEDEHHNCILMCLDIHRRCEEIIEAYRLTESITKKNLDRTTARIGELTLWLNSIERAEKQSISIVNVSSIVTLCGKEIFEQTDASPNESSNIWREVKLCAEKIAKTTEYSSKFSPLDERCVDNWQSSLQRLSTNTALEETSNSSLEMYTKWAKTLKQLAGKRLSALMKDCKERMTEKHGIGYVIRNLIAVDQKLTACLEAMKETANCVTTVADQALEQLTAHAEQFAEETRIER</sequence>
<dbReference type="SUPFAM" id="SSF56112">
    <property type="entry name" value="Protein kinase-like (PK-like)"/>
    <property type="match status" value="1"/>
</dbReference>
<reference evidence="2" key="1">
    <citation type="journal article" date="2008" name="Nat. Genet.">
        <title>The Pristionchus pacificus genome provides a unique perspective on nematode lifestyle and parasitism.</title>
        <authorList>
            <person name="Dieterich C."/>
            <person name="Clifton S.W."/>
            <person name="Schuster L.N."/>
            <person name="Chinwalla A."/>
            <person name="Delehaunty K."/>
            <person name="Dinkelacker I."/>
            <person name="Fulton L."/>
            <person name="Fulton R."/>
            <person name="Godfrey J."/>
            <person name="Minx P."/>
            <person name="Mitreva M."/>
            <person name="Roeseler W."/>
            <person name="Tian H."/>
            <person name="Witte H."/>
            <person name="Yang S.P."/>
            <person name="Wilson R.K."/>
            <person name="Sommer R.J."/>
        </authorList>
    </citation>
    <scope>NUCLEOTIDE SEQUENCE [LARGE SCALE GENOMIC DNA]</scope>
    <source>
        <strain evidence="2">PS312</strain>
    </source>
</reference>
<dbReference type="GO" id="GO:0005261">
    <property type="term" value="F:monoatomic cation channel activity"/>
    <property type="evidence" value="ECO:0000318"/>
    <property type="project" value="GO_Central"/>
</dbReference>
<organism evidence="1 2">
    <name type="scientific">Pristionchus pacificus</name>
    <name type="common">Parasitic nematode worm</name>
    <dbReference type="NCBI Taxonomy" id="54126"/>
    <lineage>
        <taxon>Eukaryota</taxon>
        <taxon>Metazoa</taxon>
        <taxon>Ecdysozoa</taxon>
        <taxon>Nematoda</taxon>
        <taxon>Chromadorea</taxon>
        <taxon>Rhabditida</taxon>
        <taxon>Rhabditina</taxon>
        <taxon>Diplogasteromorpha</taxon>
        <taxon>Diplogasteroidea</taxon>
        <taxon>Neodiplogasteridae</taxon>
        <taxon>Pristionchus</taxon>
    </lineage>
</organism>
<dbReference type="InterPro" id="IPR000719">
    <property type="entry name" value="Prot_kinase_dom"/>
</dbReference>
<dbReference type="PANTHER" id="PTHR13800">
    <property type="entry name" value="TRANSIENT RECEPTOR POTENTIAL CATION CHANNEL, SUBFAMILY M, MEMBER 6"/>
    <property type="match status" value="1"/>
</dbReference>
<evidence type="ECO:0000313" key="2">
    <source>
        <dbReference type="Proteomes" id="UP000005239"/>
    </source>
</evidence>
<dbReference type="SMART" id="SM00220">
    <property type="entry name" value="S_TKc"/>
    <property type="match status" value="1"/>
</dbReference>
<dbReference type="Pfam" id="PF00069">
    <property type="entry name" value="Pkinase"/>
    <property type="match status" value="1"/>
</dbReference>
<dbReference type="InterPro" id="IPR050927">
    <property type="entry name" value="TRPM"/>
</dbReference>
<dbReference type="Proteomes" id="UP000005239">
    <property type="component" value="Unassembled WGS sequence"/>
</dbReference>
<dbReference type="GO" id="GO:0098655">
    <property type="term" value="P:monoatomic cation transmembrane transport"/>
    <property type="evidence" value="ECO:0000318"/>
    <property type="project" value="GO_Central"/>
</dbReference>
<dbReference type="Gene3D" id="1.10.510.10">
    <property type="entry name" value="Transferase(Phosphotransferase) domain 1"/>
    <property type="match status" value="1"/>
</dbReference>
<proteinExistence type="predicted"/>
<gene>
    <name evidence="1" type="primary">WBGene00114349</name>
</gene>
<dbReference type="AlphaFoldDB" id="A0A2A6BQW4"/>
<accession>A0A2A6BQW4</accession>
<dbReference type="InterPro" id="IPR011009">
    <property type="entry name" value="Kinase-like_dom_sf"/>
</dbReference>
<dbReference type="PROSITE" id="PS50011">
    <property type="entry name" value="PROTEIN_KINASE_DOM"/>
    <property type="match status" value="1"/>
</dbReference>
<dbReference type="PROSITE" id="PS00108">
    <property type="entry name" value="PROTEIN_KINASE_ST"/>
    <property type="match status" value="1"/>
</dbReference>
<protein>
    <submittedName>
        <fullName evidence="1">Protein kinase domain-containing protein</fullName>
    </submittedName>
</protein>
<reference evidence="1" key="2">
    <citation type="submission" date="2022-06" db="UniProtKB">
        <authorList>
            <consortium name="EnsemblMetazoa"/>
        </authorList>
    </citation>
    <scope>IDENTIFICATION</scope>
    <source>
        <strain evidence="1">PS312</strain>
    </source>
</reference>
<dbReference type="EnsemblMetazoa" id="PPA24795.1">
    <property type="protein sequence ID" value="PPA24795.1"/>
    <property type="gene ID" value="WBGene00114349"/>
</dbReference>
<dbReference type="GO" id="GO:0004672">
    <property type="term" value="F:protein kinase activity"/>
    <property type="evidence" value="ECO:0007669"/>
    <property type="project" value="InterPro"/>
</dbReference>